<evidence type="ECO:0000256" key="5">
    <source>
        <dbReference type="ARBA" id="ARBA00022833"/>
    </source>
</evidence>
<dbReference type="GO" id="GO:0005737">
    <property type="term" value="C:cytoplasm"/>
    <property type="evidence" value="ECO:0007669"/>
    <property type="project" value="UniProtKB-SubCell"/>
</dbReference>
<evidence type="ECO:0000256" key="3">
    <source>
        <dbReference type="ARBA" id="ARBA00022723"/>
    </source>
</evidence>
<keyword evidence="12" id="KW-1185">Reference proteome</keyword>
<dbReference type="GO" id="GO:0003723">
    <property type="term" value="F:RNA binding"/>
    <property type="evidence" value="ECO:0007669"/>
    <property type="project" value="UniProtKB-UniRule"/>
</dbReference>
<evidence type="ECO:0000313" key="12">
    <source>
        <dbReference type="Proteomes" id="UP000694393"/>
    </source>
</evidence>
<keyword evidence="7 8" id="KW-0694">RNA-binding</keyword>
<dbReference type="InterPro" id="IPR024161">
    <property type="entry name" value="Znf_nanos-typ"/>
</dbReference>
<evidence type="ECO:0000256" key="7">
    <source>
        <dbReference type="ARBA" id="ARBA00022884"/>
    </source>
</evidence>
<evidence type="ECO:0000256" key="6">
    <source>
        <dbReference type="ARBA" id="ARBA00022845"/>
    </source>
</evidence>
<reference evidence="11" key="2">
    <citation type="submission" date="2025-09" db="UniProtKB">
        <authorList>
            <consortium name="Ensembl"/>
        </authorList>
    </citation>
    <scope>IDENTIFICATION</scope>
</reference>
<comment type="similarity">
    <text evidence="8">Belongs to the nanos family.</text>
</comment>
<keyword evidence="6 8" id="KW-0810">Translation regulation</keyword>
<reference evidence="11" key="1">
    <citation type="submission" date="2025-08" db="UniProtKB">
        <authorList>
            <consortium name="Ensembl"/>
        </authorList>
    </citation>
    <scope>IDENTIFICATION</scope>
</reference>
<keyword evidence="2" id="KW-0963">Cytoplasm</keyword>
<keyword evidence="3" id="KW-0479">Metal-binding</keyword>
<evidence type="ECO:0000256" key="4">
    <source>
        <dbReference type="ARBA" id="ARBA00022771"/>
    </source>
</evidence>
<accession>A0A8C8SCX5</accession>
<organism evidence="11 12">
    <name type="scientific">Pelusios castaneus</name>
    <name type="common">West African mud turtle</name>
    <dbReference type="NCBI Taxonomy" id="367368"/>
    <lineage>
        <taxon>Eukaryota</taxon>
        <taxon>Metazoa</taxon>
        <taxon>Chordata</taxon>
        <taxon>Craniata</taxon>
        <taxon>Vertebrata</taxon>
        <taxon>Euteleostomi</taxon>
        <taxon>Archelosauria</taxon>
        <taxon>Testudinata</taxon>
        <taxon>Testudines</taxon>
        <taxon>Pleurodira</taxon>
        <taxon>Pelomedusidae</taxon>
        <taxon>Pelusios</taxon>
    </lineage>
</organism>
<evidence type="ECO:0000256" key="9">
    <source>
        <dbReference type="SAM" id="MobiDB-lite"/>
    </source>
</evidence>
<comment type="subcellular location">
    <subcellularLocation>
        <location evidence="1">Cytoplasm</location>
    </subcellularLocation>
</comment>
<dbReference type="GO" id="GO:0008270">
    <property type="term" value="F:zinc ion binding"/>
    <property type="evidence" value="ECO:0007669"/>
    <property type="project" value="UniProtKB-KW"/>
</dbReference>
<keyword evidence="4 8" id="KW-0863">Zinc-finger</keyword>
<proteinExistence type="inferred from homology"/>
<feature type="region of interest" description="Disordered" evidence="9">
    <location>
        <begin position="126"/>
        <end position="148"/>
    </location>
</feature>
<evidence type="ECO:0000256" key="2">
    <source>
        <dbReference type="ARBA" id="ARBA00022490"/>
    </source>
</evidence>
<name>A0A8C8SCX5_9SAUR</name>
<keyword evidence="5" id="KW-0862">Zinc</keyword>
<evidence type="ECO:0000256" key="8">
    <source>
        <dbReference type="PROSITE-ProRule" id="PRU00855"/>
    </source>
</evidence>
<protein>
    <recommendedName>
        <fullName evidence="10">Nanos-type domain-containing protein</fullName>
    </recommendedName>
</protein>
<dbReference type="PANTHER" id="PTHR12887">
    <property type="entry name" value="NANOS PROTEIN"/>
    <property type="match status" value="1"/>
</dbReference>
<dbReference type="Pfam" id="PF05741">
    <property type="entry name" value="zf-nanos"/>
    <property type="match status" value="1"/>
</dbReference>
<dbReference type="PROSITE" id="PS51522">
    <property type="entry name" value="ZF_NANOS"/>
    <property type="match status" value="1"/>
</dbReference>
<dbReference type="InterPro" id="IPR038129">
    <property type="entry name" value="Nanos_sf"/>
</dbReference>
<evidence type="ECO:0000256" key="1">
    <source>
        <dbReference type="ARBA" id="ARBA00004496"/>
    </source>
</evidence>
<dbReference type="GO" id="GO:0006417">
    <property type="term" value="P:regulation of translation"/>
    <property type="evidence" value="ECO:0007669"/>
    <property type="project" value="UniProtKB-UniRule"/>
</dbReference>
<dbReference type="InterPro" id="IPR008705">
    <property type="entry name" value="Nanos/Xcar2"/>
</dbReference>
<feature type="compositionally biased region" description="Gly residues" evidence="9">
    <location>
        <begin position="127"/>
        <end position="148"/>
    </location>
</feature>
<dbReference type="AlphaFoldDB" id="A0A8C8SCX5"/>
<dbReference type="FunFam" id="4.10.60.30:FF:000001">
    <property type="entry name" value="nanos homolog 3"/>
    <property type="match status" value="1"/>
</dbReference>
<sequence>MLIAGTCYLDYLKLSKVVGEIIENGSDSYFGSEQSRSAAPHPLTRLMCNFCRHNGESKKVYSSHVLKQADGTVACPILRQYVCPVCGATGDGAHTLKYCPLSDRKESLYCKGGRNSAGFLGHQAGQPGLGGTAGPGGGMGGSGQGPRGGGGWCDRQPGPCVHGWCRQWGS</sequence>
<dbReference type="Proteomes" id="UP000694393">
    <property type="component" value="Unplaced"/>
</dbReference>
<dbReference type="Gene3D" id="4.10.60.30">
    <property type="entry name" value="Nanos, RNA-binding domain"/>
    <property type="match status" value="1"/>
</dbReference>
<dbReference type="Ensembl" id="ENSPCET00000018373.1">
    <property type="protein sequence ID" value="ENSPCEP00000017761.1"/>
    <property type="gene ID" value="ENSPCEG00000013911.1"/>
</dbReference>
<evidence type="ECO:0000313" key="11">
    <source>
        <dbReference type="Ensembl" id="ENSPCEP00000017761.1"/>
    </source>
</evidence>
<evidence type="ECO:0000259" key="10">
    <source>
        <dbReference type="PROSITE" id="PS51522"/>
    </source>
</evidence>
<feature type="domain" description="Nanos-type" evidence="10">
    <location>
        <begin position="47"/>
        <end position="101"/>
    </location>
</feature>